<dbReference type="SUPFAM" id="SSF52374">
    <property type="entry name" value="Nucleotidylyl transferase"/>
    <property type="match status" value="1"/>
</dbReference>
<dbReference type="Pfam" id="PF09190">
    <property type="entry name" value="DALR_2"/>
    <property type="match status" value="1"/>
</dbReference>
<evidence type="ECO:0000256" key="1">
    <source>
        <dbReference type="ARBA" id="ARBA00004496"/>
    </source>
</evidence>
<feature type="binding site" evidence="12">
    <location>
        <position position="231"/>
    </location>
    <ligand>
        <name>Zn(2+)</name>
        <dbReference type="ChEBI" id="CHEBI:29105"/>
    </ligand>
</feature>
<evidence type="ECO:0000256" key="4">
    <source>
        <dbReference type="ARBA" id="ARBA00022598"/>
    </source>
</evidence>
<keyword evidence="8 12" id="KW-0067">ATP-binding</keyword>
<accession>A0A7C4D2G5</accession>
<dbReference type="SUPFAM" id="SSF47323">
    <property type="entry name" value="Anticodon-binding domain of a subclass of class I aminoacyl-tRNA synthetases"/>
    <property type="match status" value="1"/>
</dbReference>
<gene>
    <name evidence="12" type="primary">cysS</name>
    <name evidence="14" type="ORF">ENU21_04190</name>
</gene>
<keyword evidence="5 12" id="KW-0479">Metal-binding</keyword>
<evidence type="ECO:0000256" key="5">
    <source>
        <dbReference type="ARBA" id="ARBA00022723"/>
    </source>
</evidence>
<feature type="domain" description="Cysteinyl-tRNA synthetase class Ia DALR" evidence="13">
    <location>
        <begin position="354"/>
        <end position="414"/>
    </location>
</feature>
<evidence type="ECO:0000256" key="10">
    <source>
        <dbReference type="ARBA" id="ARBA00023146"/>
    </source>
</evidence>
<comment type="similarity">
    <text evidence="2 12">Belongs to the class-I aminoacyl-tRNA synthetase family.</text>
</comment>
<evidence type="ECO:0000259" key="13">
    <source>
        <dbReference type="SMART" id="SM00840"/>
    </source>
</evidence>
<feature type="short sequence motif" description="'KMSKS' region" evidence="12">
    <location>
        <begin position="264"/>
        <end position="268"/>
    </location>
</feature>
<dbReference type="CDD" id="cd00672">
    <property type="entry name" value="CysRS_core"/>
    <property type="match status" value="1"/>
</dbReference>
<feature type="binding site" evidence="12">
    <location>
        <position position="28"/>
    </location>
    <ligand>
        <name>Zn(2+)</name>
        <dbReference type="ChEBI" id="CHEBI:29105"/>
    </ligand>
</feature>
<evidence type="ECO:0000256" key="12">
    <source>
        <dbReference type="HAMAP-Rule" id="MF_00041"/>
    </source>
</evidence>
<evidence type="ECO:0000256" key="11">
    <source>
        <dbReference type="ARBA" id="ARBA00047398"/>
    </source>
</evidence>
<dbReference type="EC" id="6.1.1.16" evidence="12"/>
<evidence type="ECO:0000256" key="2">
    <source>
        <dbReference type="ARBA" id="ARBA00005594"/>
    </source>
</evidence>
<evidence type="ECO:0000256" key="9">
    <source>
        <dbReference type="ARBA" id="ARBA00022917"/>
    </source>
</evidence>
<dbReference type="Gene3D" id="3.40.50.620">
    <property type="entry name" value="HUPs"/>
    <property type="match status" value="1"/>
</dbReference>
<feature type="binding site" evidence="12">
    <location>
        <position position="267"/>
    </location>
    <ligand>
        <name>ATP</name>
        <dbReference type="ChEBI" id="CHEBI:30616"/>
    </ligand>
</feature>
<dbReference type="InterPro" id="IPR009080">
    <property type="entry name" value="tRNAsynth_Ia_anticodon-bd"/>
</dbReference>
<dbReference type="GO" id="GO:0005737">
    <property type="term" value="C:cytoplasm"/>
    <property type="evidence" value="ECO:0007669"/>
    <property type="project" value="UniProtKB-SubCell"/>
</dbReference>
<name>A0A7C4D2G5_THEPE</name>
<proteinExistence type="inferred from homology"/>
<evidence type="ECO:0000256" key="7">
    <source>
        <dbReference type="ARBA" id="ARBA00022833"/>
    </source>
</evidence>
<dbReference type="SMART" id="SM00840">
    <property type="entry name" value="DALR_2"/>
    <property type="match status" value="1"/>
</dbReference>
<comment type="subcellular location">
    <subcellularLocation>
        <location evidence="1 12">Cytoplasm</location>
    </subcellularLocation>
</comment>
<feature type="binding site" evidence="12">
    <location>
        <position position="235"/>
    </location>
    <ligand>
        <name>Zn(2+)</name>
        <dbReference type="ChEBI" id="CHEBI:29105"/>
    </ligand>
</feature>
<comment type="cofactor">
    <cofactor evidence="12">
        <name>Zn(2+)</name>
        <dbReference type="ChEBI" id="CHEBI:29105"/>
    </cofactor>
    <text evidence="12">Binds 1 zinc ion per subunit.</text>
</comment>
<dbReference type="EMBL" id="DTBQ01000114">
    <property type="protein sequence ID" value="HGM46934.1"/>
    <property type="molecule type" value="Genomic_DNA"/>
</dbReference>
<dbReference type="PANTHER" id="PTHR10890">
    <property type="entry name" value="CYSTEINYL-TRNA SYNTHETASE"/>
    <property type="match status" value="1"/>
</dbReference>
<dbReference type="Gene3D" id="1.20.120.1910">
    <property type="entry name" value="Cysteine-tRNA ligase, C-terminal anti-codon recognition domain"/>
    <property type="match status" value="1"/>
</dbReference>
<feature type="short sequence motif" description="'HIGH' region" evidence="12">
    <location>
        <begin position="30"/>
        <end position="40"/>
    </location>
</feature>
<keyword evidence="10 12" id="KW-0030">Aminoacyl-tRNA synthetase</keyword>
<dbReference type="Pfam" id="PF01406">
    <property type="entry name" value="tRNA-synt_1e"/>
    <property type="match status" value="1"/>
</dbReference>
<dbReference type="PANTHER" id="PTHR10890:SF3">
    <property type="entry name" value="CYSTEINE--TRNA LIGASE, CYTOPLASMIC"/>
    <property type="match status" value="1"/>
</dbReference>
<dbReference type="GO" id="GO:0008270">
    <property type="term" value="F:zinc ion binding"/>
    <property type="evidence" value="ECO:0007669"/>
    <property type="project" value="UniProtKB-UniRule"/>
</dbReference>
<dbReference type="InterPro" id="IPR015273">
    <property type="entry name" value="Cys-tRNA-synt_Ia_DALR"/>
</dbReference>
<dbReference type="GO" id="GO:0005524">
    <property type="term" value="F:ATP binding"/>
    <property type="evidence" value="ECO:0007669"/>
    <property type="project" value="UniProtKB-UniRule"/>
</dbReference>
<comment type="catalytic activity">
    <reaction evidence="11 12">
        <text>tRNA(Cys) + L-cysteine + ATP = L-cysteinyl-tRNA(Cys) + AMP + diphosphate</text>
        <dbReference type="Rhea" id="RHEA:17773"/>
        <dbReference type="Rhea" id="RHEA-COMP:9661"/>
        <dbReference type="Rhea" id="RHEA-COMP:9679"/>
        <dbReference type="ChEBI" id="CHEBI:30616"/>
        <dbReference type="ChEBI" id="CHEBI:33019"/>
        <dbReference type="ChEBI" id="CHEBI:35235"/>
        <dbReference type="ChEBI" id="CHEBI:78442"/>
        <dbReference type="ChEBI" id="CHEBI:78517"/>
        <dbReference type="ChEBI" id="CHEBI:456215"/>
        <dbReference type="EC" id="6.1.1.16"/>
    </reaction>
</comment>
<keyword evidence="4 12" id="KW-0436">Ligase</keyword>
<dbReference type="InterPro" id="IPR015803">
    <property type="entry name" value="Cys-tRNA-ligase"/>
</dbReference>
<dbReference type="FunFam" id="3.40.50.620:FF:000068">
    <property type="entry name" value="Cysteine--tRNA ligase"/>
    <property type="match status" value="1"/>
</dbReference>
<keyword evidence="9 12" id="KW-0648">Protein biosynthesis</keyword>
<comment type="caution">
    <text evidence="14">The sequence shown here is derived from an EMBL/GenBank/DDBJ whole genome shotgun (WGS) entry which is preliminary data.</text>
</comment>
<dbReference type="HAMAP" id="MF_00041">
    <property type="entry name" value="Cys_tRNA_synth"/>
    <property type="match status" value="1"/>
</dbReference>
<reference evidence="14" key="1">
    <citation type="journal article" date="2020" name="mSystems">
        <title>Genome- and Community-Level Interaction Insights into Carbon Utilization and Element Cycling Functions of Hydrothermarchaeota in Hydrothermal Sediment.</title>
        <authorList>
            <person name="Zhou Z."/>
            <person name="Liu Y."/>
            <person name="Xu W."/>
            <person name="Pan J."/>
            <person name="Luo Z.H."/>
            <person name="Li M."/>
        </authorList>
    </citation>
    <scope>NUCLEOTIDE SEQUENCE</scope>
    <source>
        <strain evidence="14">SpSt-649</strain>
    </source>
</reference>
<dbReference type="AlphaFoldDB" id="A0A7C4D2G5"/>
<evidence type="ECO:0000256" key="8">
    <source>
        <dbReference type="ARBA" id="ARBA00022840"/>
    </source>
</evidence>
<evidence type="ECO:0000256" key="3">
    <source>
        <dbReference type="ARBA" id="ARBA00022490"/>
    </source>
</evidence>
<dbReference type="GO" id="GO:0004817">
    <property type="term" value="F:cysteine-tRNA ligase activity"/>
    <property type="evidence" value="ECO:0007669"/>
    <property type="project" value="UniProtKB-UniRule"/>
</dbReference>
<evidence type="ECO:0000256" key="6">
    <source>
        <dbReference type="ARBA" id="ARBA00022741"/>
    </source>
</evidence>
<dbReference type="GO" id="GO:0006423">
    <property type="term" value="P:cysteinyl-tRNA aminoacylation"/>
    <property type="evidence" value="ECO:0007669"/>
    <property type="project" value="UniProtKB-UniRule"/>
</dbReference>
<keyword evidence="7 12" id="KW-0862">Zinc</keyword>
<feature type="binding site" evidence="12">
    <location>
        <position position="206"/>
    </location>
    <ligand>
        <name>Zn(2+)</name>
        <dbReference type="ChEBI" id="CHEBI:29105"/>
    </ligand>
</feature>
<dbReference type="NCBIfam" id="TIGR00435">
    <property type="entry name" value="cysS"/>
    <property type="match status" value="1"/>
</dbReference>
<sequence>MQRVFNTLTRSLELFEPVTPGRVSIYVCGPTVYDYTHLGHARTYVAFDVIKRYFRLRGFDVMHVQNITDIDDKIINRARQEGRDWREIVDAFTRDYWTMLSQLRISVDAHPRVTDHVQEIIRFIEELIEKGYAYVAPSGSVYFDVDTYDDYGRLSGRLDKQLWSQEEFAAEKKHPYDFALWKARKPGEPYWDSPWGPGRPGWHIECSVMSSRYFGRQFDIHGGGSDLIFPHHENERAQSEALFGTRPWVKYWLHTGMLQIRGEKMSKSLGNIIPMHEILGKYDPLVLRLWLATAHYRTPLNYTEEALEQVAQNLSRLRTSVSILKQILKEVEPKGRADEWELEVLRELSAIRSRFHESMEDDFNASAAFAEVMALSRVIFARIAEKPSYTLAVRAYSMLREFNAVLGVLDEEFAEAPRELVEDRLLDLLVEVRSVLRREKRYELSDYIRERLLELGIQLMDEKDKTRWVRMR</sequence>
<dbReference type="InterPro" id="IPR032678">
    <property type="entry name" value="tRNA-synt_1_cat_dom"/>
</dbReference>
<dbReference type="PRINTS" id="PR00983">
    <property type="entry name" value="TRNASYNTHCYS"/>
</dbReference>
<protein>
    <recommendedName>
        <fullName evidence="12">Cysteine--tRNA ligase</fullName>
        <ecNumber evidence="12">6.1.1.16</ecNumber>
    </recommendedName>
    <alternativeName>
        <fullName evidence="12">Cysteinyl-tRNA synthetase</fullName>
        <shortName evidence="12">CysRS</shortName>
    </alternativeName>
</protein>
<evidence type="ECO:0000313" key="14">
    <source>
        <dbReference type="EMBL" id="HGM46934.1"/>
    </source>
</evidence>
<keyword evidence="6 12" id="KW-0547">Nucleotide-binding</keyword>
<dbReference type="InterPro" id="IPR024909">
    <property type="entry name" value="Cys-tRNA/MSH_ligase"/>
</dbReference>
<dbReference type="InterPro" id="IPR014729">
    <property type="entry name" value="Rossmann-like_a/b/a_fold"/>
</dbReference>
<organism evidence="14">
    <name type="scientific">Thermofilum pendens</name>
    <dbReference type="NCBI Taxonomy" id="2269"/>
    <lineage>
        <taxon>Archaea</taxon>
        <taxon>Thermoproteota</taxon>
        <taxon>Thermoprotei</taxon>
        <taxon>Thermofilales</taxon>
        <taxon>Thermofilaceae</taxon>
        <taxon>Thermofilum</taxon>
    </lineage>
</organism>
<keyword evidence="3 12" id="KW-0963">Cytoplasm</keyword>